<dbReference type="PANTHER" id="PTHR21597:SF0">
    <property type="entry name" value="THO COMPLEX SUBUNIT 2"/>
    <property type="match status" value="1"/>
</dbReference>
<feature type="compositionally biased region" description="Polar residues" evidence="5">
    <location>
        <begin position="1902"/>
        <end position="1941"/>
    </location>
</feature>
<dbReference type="InterPro" id="IPR032302">
    <property type="entry name" value="THOC2_N"/>
</dbReference>
<feature type="compositionally biased region" description="Polar residues" evidence="5">
    <location>
        <begin position="126"/>
        <end position="138"/>
    </location>
</feature>
<organism evidence="9 10">
    <name type="scientific">Tieghemiomyces parasiticus</name>
    <dbReference type="NCBI Taxonomy" id="78921"/>
    <lineage>
        <taxon>Eukaryota</taxon>
        <taxon>Fungi</taxon>
        <taxon>Fungi incertae sedis</taxon>
        <taxon>Zoopagomycota</taxon>
        <taxon>Kickxellomycotina</taxon>
        <taxon>Dimargaritomycetes</taxon>
        <taxon>Dimargaritales</taxon>
        <taxon>Dimargaritaceae</taxon>
        <taxon>Tieghemiomyces</taxon>
    </lineage>
</organism>
<feature type="domain" description="THO complex subunitTHOC2 C-terminal" evidence="6">
    <location>
        <begin position="1079"/>
        <end position="1304"/>
    </location>
</feature>
<feature type="compositionally biased region" description="Basic and acidic residues" evidence="5">
    <location>
        <begin position="1635"/>
        <end position="1651"/>
    </location>
</feature>
<dbReference type="OrthoDB" id="29024at2759"/>
<feature type="compositionally biased region" description="Basic and acidic residues" evidence="5">
    <location>
        <begin position="1804"/>
        <end position="1822"/>
    </location>
</feature>
<feature type="region of interest" description="Disordered" evidence="5">
    <location>
        <begin position="1616"/>
        <end position="2080"/>
    </location>
</feature>
<feature type="region of interest" description="Disordered" evidence="5">
    <location>
        <begin position="1539"/>
        <end position="1603"/>
    </location>
</feature>
<feature type="compositionally biased region" description="Polar residues" evidence="5">
    <location>
        <begin position="1557"/>
        <end position="1568"/>
    </location>
</feature>
<feature type="compositionally biased region" description="Low complexity" evidence="5">
    <location>
        <begin position="110"/>
        <end position="125"/>
    </location>
</feature>
<feature type="compositionally biased region" description="Polar residues" evidence="5">
    <location>
        <begin position="1764"/>
        <end position="1778"/>
    </location>
</feature>
<feature type="compositionally biased region" description="Gly residues" evidence="5">
    <location>
        <begin position="1957"/>
        <end position="1967"/>
    </location>
</feature>
<feature type="domain" description="THO complex subunit 2 N-terminal" evidence="8">
    <location>
        <begin position="163"/>
        <end position="515"/>
    </location>
</feature>
<dbReference type="Proteomes" id="UP001150569">
    <property type="component" value="Unassembled WGS sequence"/>
</dbReference>
<feature type="compositionally biased region" description="Basic and acidic residues" evidence="5">
    <location>
        <begin position="1153"/>
        <end position="1166"/>
    </location>
</feature>
<evidence type="ECO:0000256" key="3">
    <source>
        <dbReference type="ARBA" id="ARBA00019596"/>
    </source>
</evidence>
<evidence type="ECO:0000256" key="2">
    <source>
        <dbReference type="ARBA" id="ARBA00007857"/>
    </source>
</evidence>
<evidence type="ECO:0000256" key="4">
    <source>
        <dbReference type="ARBA" id="ARBA00023242"/>
    </source>
</evidence>
<evidence type="ECO:0000256" key="1">
    <source>
        <dbReference type="ARBA" id="ARBA00004123"/>
    </source>
</evidence>
<name>A0A9W8AHM2_9FUNG</name>
<dbReference type="Pfam" id="PF16134">
    <property type="entry name" value="THOC2_N"/>
    <property type="match status" value="2"/>
</dbReference>
<protein>
    <recommendedName>
        <fullName evidence="3">THO complex subunit 2</fullName>
    </recommendedName>
</protein>
<sequence>MPAHDASNVASTLYALLLDGCQRHTRTVAETAEAISDLLDADQISADAKTEVGPTAEPTTCTGHGFDTWIDLTWLLSVQGDAWPTTLPAKESSVNTPSPLSANFVPGLPSNPRSSAIASPSSGSARTPQPSSNAEQGPTATQLLTDVTKALLQKHPNLPREPLLVRWEPVFLQSVGLVPSAPIFNKRVIRLKTERLYRQTKFNLLREESEGFSRLIEVVVSAAEATDRDTAPIDLRRSAAVLWARLDILTGYFSLDPNRVLSLILDVFQETVCDHYPFFLEVLRQSTVVGLQGTADDEDDAQPPIQETAPHSVRLQRGSPRLGEALAFQFAFTGSPTLDQGDIKDTVASEIGGLYRMAALLLHNGLVRIVDLYPYLTPSDAEQRKCYDTFTETMSRAAGQTSSSSLADMPSLDDLESGRAVLPGSRSSGPAAPTATTTGEAAIAAIEPVSGPDPDQKPRLLAALLEVGELPLALDFLGRFPRIAAGQPAIQDALNRCLRAMVEPTYRAAFPDAPQPDQGSVPQSFCRDWTRNVPGVPTEGTAMDVDGDPLEFDAPTPGDPLLATLWPWLGYCGLGLARDPALLTQLCRLGSQRLAHTIDSLAADTNLAADPVFLDWQQWAREYLLPNLSLTTEATDLLTEAWRFLFQFPVTARYGMYGEWKNTSYPRYPELKVVSTRVISETRAALRRLSTKTVKAIGRQLARISDANPTLVFTIALDQVQAYDNLIAPLVEACEYLSAFSFDVLCFALMDAIANPLKPRLKPDGTNVAAWLRSLAMFAATLARLYPDFDLNMFMQLTLHNFRRGRLTDLVLVTDLVTKMTGIELLPAVGNAHQLQMLAGGNVLIQEALTPLPSDEIFASRASPRSIARLITTLQQDATRAILASHSIASAPAAPLTAGEIATMRWTCRPSLLSALLVLLAQTRRGIVFQYDAAQFPAKLLSHFYDQTKESLQQVEYMARLNLPANEYVRALPNLYELCCDYSVEPEVAWQLIRPVLRHLYQTYLDQETQPAEDGSAPLAEAGAVANGSAEVITPAAPTATASATPTEAGSTEDPVDIWLPFCVPLFNQVQEILPTSIWQRLTPRFYVTFWRLGLDDIYVPRERYVETAARLRQRAHALTAPSASSSGASGQGGHYASPGTRRPPVSSSSQRQAEKLRATADQLPREAERQVTLVERNLAQARRESPHWFTGDQEVEKRYDLVEELYQSCLLPRILNSANDATFCAQWIQLMHQWGTPNFWTLQAYNVIFKDITGVLFSCTEMESHFFGQFLDDCLAVFIRWYQDADQFEREARGRRIVDEAKYAKANAVTANDGKETGAQKWARKIAADSSDSDSEDGEEKEESEGDDEEGAMPETKDQLKSDPAPVPKPEPEAIPEDDGVRYLPGFRLTWPSGPHRLENETALKGDHLMPHHTFLTVLKRWHQLLNANFIAALDSPDYIHRRNAILVLSRIQNRYPFIAEFGETLADKVDAIFTAEAREDLKILTLGYKAVLKKHSPRWVPFQLFLKGKTAAAPSPVPMAKSLSATAPAFRPGRLAPAATAPASARLSPSAVVTGPSTREPASNSLPAARQAAGGHLGLPPQTEGSAHRQDRSQAPSPRVALGPIGASVLAVEAAPKAKASRDGSADSAPRSDNGRSNRGREPRDRKATSDASISAGAASTHPRERGRDAREPRDSDRGGRGERESGRAQERGSQRRADEQPAKLDRQRSGRTTPNPLTSRVSAPASRQSSRERPSNDRDESAAPPPEKRVRTERSSDGIRSPTQPRATASQARSSNEADEESHRSSRRTADPTPSTQGGRRGRDREREAERESAEKAEANSEAPASRHGRKERGSRASKDESDRKGRDRKRKNDEGAGSGAPEDKRLRSDDVEPARSPSGTSHDRSSRAREGRGRDQDSQPSKAANAEQPSNAGVSQLSIVNSSGNNSPITSSFKTTTRGGSGGASSGRRDGSGRQGAGEGSVGGTLMSPSGSRQSTSQRSKDLPTRDRIPPQSAPMPSQSEVFGGHQQQARNGSGQRRGRGDHRNPNNLTLPTPSLAPVANATSSQARTAGGSESRRDDGGGGGGGGRRRQGNRRG</sequence>
<evidence type="ECO:0000313" key="10">
    <source>
        <dbReference type="Proteomes" id="UP001150569"/>
    </source>
</evidence>
<feature type="compositionally biased region" description="Polar residues" evidence="5">
    <location>
        <begin position="92"/>
        <end position="101"/>
    </location>
</feature>
<comment type="subcellular location">
    <subcellularLocation>
        <location evidence="1">Nucleus</location>
    </subcellularLocation>
</comment>
<evidence type="ECO:0000256" key="5">
    <source>
        <dbReference type="SAM" id="MobiDB-lite"/>
    </source>
</evidence>
<feature type="compositionally biased region" description="Polar residues" evidence="5">
    <location>
        <begin position="1999"/>
        <end position="2019"/>
    </location>
</feature>
<evidence type="ECO:0000313" key="9">
    <source>
        <dbReference type="EMBL" id="KAJ1927753.1"/>
    </source>
</evidence>
<feature type="compositionally biased region" description="Basic and acidic residues" evidence="5">
    <location>
        <begin position="1835"/>
        <end position="1858"/>
    </location>
</feature>
<feature type="compositionally biased region" description="Polar residues" evidence="5">
    <location>
        <begin position="1713"/>
        <end position="1731"/>
    </location>
</feature>
<comment type="similarity">
    <text evidence="2">Belongs to the THOC2 family.</text>
</comment>
<feature type="region of interest" description="Disordered" evidence="5">
    <location>
        <begin position="417"/>
        <end position="437"/>
    </location>
</feature>
<feature type="compositionally biased region" description="Basic and acidic residues" evidence="5">
    <location>
        <begin position="1885"/>
        <end position="1901"/>
    </location>
</feature>
<feature type="compositionally biased region" description="Low complexity" evidence="5">
    <location>
        <begin position="1539"/>
        <end position="1553"/>
    </location>
</feature>
<dbReference type="GO" id="GO:0006406">
    <property type="term" value="P:mRNA export from nucleus"/>
    <property type="evidence" value="ECO:0007669"/>
    <property type="project" value="InterPro"/>
</dbReference>
<evidence type="ECO:0000259" key="8">
    <source>
        <dbReference type="Pfam" id="PF16134"/>
    </source>
</evidence>
<gene>
    <name evidence="9" type="primary">RLR1_1</name>
    <name evidence="9" type="ORF">IWQ60_002649</name>
</gene>
<feature type="domain" description="THO complex subunitTHOC2 N-terminal" evidence="7">
    <location>
        <begin position="701"/>
        <end position="776"/>
    </location>
</feature>
<evidence type="ECO:0000259" key="7">
    <source>
        <dbReference type="Pfam" id="PF11732"/>
    </source>
</evidence>
<dbReference type="InterPro" id="IPR021726">
    <property type="entry name" value="THO_THOC2_N"/>
</dbReference>
<feature type="compositionally biased region" description="Basic and acidic residues" evidence="5">
    <location>
        <begin position="1983"/>
        <end position="1993"/>
    </location>
</feature>
<accession>A0A9W8AHM2</accession>
<feature type="compositionally biased region" description="Basic and acidic residues" evidence="5">
    <location>
        <begin position="1732"/>
        <end position="1760"/>
    </location>
</feature>
<feature type="compositionally biased region" description="Basic and acidic residues" evidence="5">
    <location>
        <begin position="1865"/>
        <end position="1877"/>
    </location>
</feature>
<dbReference type="GO" id="GO:0000445">
    <property type="term" value="C:THO complex part of transcription export complex"/>
    <property type="evidence" value="ECO:0007669"/>
    <property type="project" value="TreeGrafter"/>
</dbReference>
<feature type="compositionally biased region" description="Basic residues" evidence="5">
    <location>
        <begin position="2071"/>
        <end position="2080"/>
    </location>
</feature>
<dbReference type="PANTHER" id="PTHR21597">
    <property type="entry name" value="THO2 PROTEIN"/>
    <property type="match status" value="1"/>
</dbReference>
<dbReference type="InterPro" id="IPR040007">
    <property type="entry name" value="Tho2"/>
</dbReference>
<dbReference type="GO" id="GO:0003729">
    <property type="term" value="F:mRNA binding"/>
    <property type="evidence" value="ECO:0007669"/>
    <property type="project" value="TreeGrafter"/>
</dbReference>
<evidence type="ECO:0000259" key="6">
    <source>
        <dbReference type="Pfam" id="PF11262"/>
    </source>
</evidence>
<feature type="domain" description="THO complex subunit 2 N-terminal" evidence="8">
    <location>
        <begin position="567"/>
        <end position="699"/>
    </location>
</feature>
<feature type="region of interest" description="Disordered" evidence="5">
    <location>
        <begin position="88"/>
        <end position="138"/>
    </location>
</feature>
<keyword evidence="4" id="KW-0539">Nucleus</keyword>
<keyword evidence="10" id="KW-1185">Reference proteome</keyword>
<dbReference type="InterPro" id="IPR021418">
    <property type="entry name" value="THO_THOC2_C"/>
</dbReference>
<comment type="caution">
    <text evidence="9">The sequence shown here is derived from an EMBL/GenBank/DDBJ whole genome shotgun (WGS) entry which is preliminary data.</text>
</comment>
<reference evidence="9" key="1">
    <citation type="submission" date="2022-07" db="EMBL/GenBank/DDBJ databases">
        <title>Phylogenomic reconstructions and comparative analyses of Kickxellomycotina fungi.</title>
        <authorList>
            <person name="Reynolds N.K."/>
            <person name="Stajich J.E."/>
            <person name="Barry K."/>
            <person name="Grigoriev I.V."/>
            <person name="Crous P."/>
            <person name="Smith M.E."/>
        </authorList>
    </citation>
    <scope>NUCLEOTIDE SEQUENCE</scope>
    <source>
        <strain evidence="9">RSA 861</strain>
    </source>
</reference>
<dbReference type="Pfam" id="PF11262">
    <property type="entry name" value="Tho2"/>
    <property type="match status" value="2"/>
</dbReference>
<feature type="region of interest" description="Disordered" evidence="5">
    <location>
        <begin position="1315"/>
        <end position="1381"/>
    </location>
</feature>
<dbReference type="EMBL" id="JANBPT010000103">
    <property type="protein sequence ID" value="KAJ1927753.1"/>
    <property type="molecule type" value="Genomic_DNA"/>
</dbReference>
<feature type="compositionally biased region" description="Acidic residues" evidence="5">
    <location>
        <begin position="1332"/>
        <end position="1353"/>
    </location>
</feature>
<dbReference type="Pfam" id="PF11732">
    <property type="entry name" value="Thoc2"/>
    <property type="match status" value="1"/>
</dbReference>
<feature type="domain" description="THO complex subunitTHOC2 C-terminal" evidence="6">
    <location>
        <begin position="1383"/>
        <end position="1492"/>
    </location>
</feature>
<feature type="compositionally biased region" description="Basic and acidic residues" evidence="5">
    <location>
        <begin position="1664"/>
        <end position="1711"/>
    </location>
</feature>
<feature type="compositionally biased region" description="Basic and acidic residues" evidence="5">
    <location>
        <begin position="1784"/>
        <end position="1793"/>
    </location>
</feature>
<dbReference type="GO" id="GO:0006397">
    <property type="term" value="P:mRNA processing"/>
    <property type="evidence" value="ECO:0007669"/>
    <property type="project" value="InterPro"/>
</dbReference>
<proteinExistence type="inferred from homology"/>
<feature type="compositionally biased region" description="Polar residues" evidence="5">
    <location>
        <begin position="1971"/>
        <end position="1982"/>
    </location>
</feature>
<feature type="region of interest" description="Disordered" evidence="5">
    <location>
        <begin position="1120"/>
        <end position="1166"/>
    </location>
</feature>